<dbReference type="SUPFAM" id="SSF53067">
    <property type="entry name" value="Actin-like ATPase domain"/>
    <property type="match status" value="1"/>
</dbReference>
<keyword evidence="1" id="KW-0963">Cytoplasm</keyword>
<dbReference type="InterPro" id="IPR043129">
    <property type="entry name" value="ATPase_NBD"/>
</dbReference>
<organism evidence="7 8">
    <name type="scientific">Ornithinibacillus halophilus</name>
    <dbReference type="NCBI Taxonomy" id="930117"/>
    <lineage>
        <taxon>Bacteria</taxon>
        <taxon>Bacillati</taxon>
        <taxon>Bacillota</taxon>
        <taxon>Bacilli</taxon>
        <taxon>Bacillales</taxon>
        <taxon>Bacillaceae</taxon>
        <taxon>Ornithinibacillus</taxon>
    </lineage>
</organism>
<evidence type="ECO:0000256" key="3">
    <source>
        <dbReference type="ARBA" id="ARBA00022741"/>
    </source>
</evidence>
<dbReference type="PANTHER" id="PTHR12280">
    <property type="entry name" value="PANTOTHENATE KINASE"/>
    <property type="match status" value="1"/>
</dbReference>
<dbReference type="RefSeq" id="WP_072889058.1">
    <property type="nucleotide sequence ID" value="NZ_FQVW01000009.1"/>
</dbReference>
<dbReference type="InterPro" id="IPR011602">
    <property type="entry name" value="Type_II_PanK_bac"/>
</dbReference>
<dbReference type="GO" id="GO:0015937">
    <property type="term" value="P:coenzyme A biosynthetic process"/>
    <property type="evidence" value="ECO:0007669"/>
    <property type="project" value="UniProtKB-KW"/>
</dbReference>
<keyword evidence="5" id="KW-0067">ATP-binding</keyword>
<accession>A0A1M5FKG2</accession>
<evidence type="ECO:0000256" key="2">
    <source>
        <dbReference type="ARBA" id="ARBA00022679"/>
    </source>
</evidence>
<evidence type="ECO:0000256" key="5">
    <source>
        <dbReference type="ARBA" id="ARBA00022840"/>
    </source>
</evidence>
<dbReference type="CDD" id="cd24085">
    <property type="entry name" value="ASKHA_NBD_PanK-II_bac"/>
    <property type="match status" value="1"/>
</dbReference>
<dbReference type="Proteomes" id="UP000183988">
    <property type="component" value="Unassembled WGS sequence"/>
</dbReference>
<dbReference type="PANTHER" id="PTHR12280:SF20">
    <property type="entry name" value="4'-PHOSPHOPANTETHEINE PHOSPHATASE"/>
    <property type="match status" value="1"/>
</dbReference>
<dbReference type="GO" id="GO:0005829">
    <property type="term" value="C:cytosol"/>
    <property type="evidence" value="ECO:0007669"/>
    <property type="project" value="TreeGrafter"/>
</dbReference>
<sequence>MVQKIGIDAGGSLTKVAYEENGRLHVKTFSNQKMNQLIQWLHITAPNAIFHITGGKSGLIQSSSDQKSIQIEEFQATIQGTNFLLGHENVKIEDEYILVSIGTGTSIYHVTESSFDRILGTGIGGGTLVGLGSILSGEKSYHRLVEMARSGKRNKRDLLVKDIYSPDESPILGELTAANFGKAHMQESNSINDNMASLIQMIGETIITVACQAAAIKQIDKIVFVGSTLSGNDPLRNVLISFRNLYPYEPVFLDKGAYAGAIGALIHK</sequence>
<dbReference type="NCBIfam" id="NF009842">
    <property type="entry name" value="PRK13317.1"/>
    <property type="match status" value="1"/>
</dbReference>
<keyword evidence="3" id="KW-0547">Nucleotide-binding</keyword>
<dbReference type="EMBL" id="FQVW01000009">
    <property type="protein sequence ID" value="SHF91993.1"/>
    <property type="molecule type" value="Genomic_DNA"/>
</dbReference>
<keyword evidence="4 7" id="KW-0418">Kinase</keyword>
<keyword evidence="6" id="KW-0173">Coenzyme A biosynthesis</keyword>
<dbReference type="GO" id="GO:0005524">
    <property type="term" value="F:ATP binding"/>
    <property type="evidence" value="ECO:0007669"/>
    <property type="project" value="UniProtKB-KW"/>
</dbReference>
<evidence type="ECO:0000256" key="6">
    <source>
        <dbReference type="ARBA" id="ARBA00022993"/>
    </source>
</evidence>
<evidence type="ECO:0000256" key="4">
    <source>
        <dbReference type="ARBA" id="ARBA00022777"/>
    </source>
</evidence>
<name>A0A1M5FKG2_9BACI</name>
<protein>
    <submittedName>
        <fullName evidence="7">Pantothenate kinase</fullName>
    </submittedName>
</protein>
<dbReference type="Gene3D" id="3.30.420.40">
    <property type="match status" value="1"/>
</dbReference>
<dbReference type="Pfam" id="PF03630">
    <property type="entry name" value="Fumble"/>
    <property type="match status" value="1"/>
</dbReference>
<dbReference type="AlphaFoldDB" id="A0A1M5FKG2"/>
<proteinExistence type="predicted"/>
<evidence type="ECO:0000256" key="1">
    <source>
        <dbReference type="ARBA" id="ARBA00022490"/>
    </source>
</evidence>
<gene>
    <name evidence="7" type="ORF">SAMN05216225_100916</name>
</gene>
<dbReference type="PIRSF" id="PIRSF036940">
    <property type="entry name" value="PanK_bac_aCoA"/>
    <property type="match status" value="1"/>
</dbReference>
<evidence type="ECO:0000313" key="8">
    <source>
        <dbReference type="Proteomes" id="UP000183988"/>
    </source>
</evidence>
<reference evidence="7 8" key="1">
    <citation type="submission" date="2016-11" db="EMBL/GenBank/DDBJ databases">
        <authorList>
            <person name="Jaros S."/>
            <person name="Januszkiewicz K."/>
            <person name="Wedrychowicz H."/>
        </authorList>
    </citation>
    <scope>NUCLEOTIDE SEQUENCE [LARGE SCALE GENOMIC DNA]</scope>
    <source>
        <strain evidence="7 8">IBRC-M 10683</strain>
    </source>
</reference>
<dbReference type="STRING" id="930117.SAMN05216225_100916"/>
<dbReference type="GO" id="GO:0004594">
    <property type="term" value="F:pantothenate kinase activity"/>
    <property type="evidence" value="ECO:0007669"/>
    <property type="project" value="InterPro"/>
</dbReference>
<keyword evidence="8" id="KW-1185">Reference proteome</keyword>
<dbReference type="InterPro" id="IPR004567">
    <property type="entry name" value="Type_II_PanK"/>
</dbReference>
<evidence type="ECO:0000313" key="7">
    <source>
        <dbReference type="EMBL" id="SHF91993.1"/>
    </source>
</evidence>
<keyword evidence="2" id="KW-0808">Transferase</keyword>